<evidence type="ECO:0000313" key="3">
    <source>
        <dbReference type="Proteomes" id="UP000026961"/>
    </source>
</evidence>
<reference evidence="2" key="1">
    <citation type="submission" date="2015-04" db="UniProtKB">
        <authorList>
            <consortium name="EnsemblPlants"/>
        </authorList>
    </citation>
    <scope>IDENTIFICATION</scope>
</reference>
<dbReference type="Proteomes" id="UP000026961">
    <property type="component" value="Chromosome 9"/>
</dbReference>
<reference evidence="2" key="2">
    <citation type="submission" date="2018-05" db="EMBL/GenBank/DDBJ databases">
        <title>OgluRS3 (Oryza glumaepatula Reference Sequence Version 3).</title>
        <authorList>
            <person name="Zhang J."/>
            <person name="Kudrna D."/>
            <person name="Lee S."/>
            <person name="Talag J."/>
            <person name="Welchert J."/>
            <person name="Wing R.A."/>
        </authorList>
    </citation>
    <scope>NUCLEOTIDE SEQUENCE [LARGE SCALE GENOMIC DNA]</scope>
</reference>
<protein>
    <submittedName>
        <fullName evidence="2">Uncharacterized protein</fullName>
    </submittedName>
</protein>
<sequence length="185" mass="20676">MSLLIPNGTRLWTTNRSAPCLDAAFVPLPSSMSGGVGVDAKVVSWYLSSTEAQPVLINNVTSATVFTIANLCSQLKLKNKIEEHLWSMASMDDVDFSPHQATSKESMNSEDDAKVQPSSRQTANKGNYYMGHANAIMMMFQFIRNGCWRVESSMEDYKCKKVEEGRGEKRRWEKDMILAGLLPSR</sequence>
<evidence type="ECO:0000313" key="2">
    <source>
        <dbReference type="EnsemblPlants" id="OGLUM09G07740.4"/>
    </source>
</evidence>
<accession>A0A0E0B1Z6</accession>
<name>A0A0E0B1Z6_9ORYZ</name>
<dbReference type="HOGENOM" id="CLU_1707058_0_0_1"/>
<dbReference type="Gramene" id="OGLUM09G07740.4">
    <property type="protein sequence ID" value="OGLUM09G07740.4"/>
    <property type="gene ID" value="OGLUM09G07740"/>
</dbReference>
<organism evidence="2">
    <name type="scientific">Oryza glumipatula</name>
    <dbReference type="NCBI Taxonomy" id="40148"/>
    <lineage>
        <taxon>Eukaryota</taxon>
        <taxon>Viridiplantae</taxon>
        <taxon>Streptophyta</taxon>
        <taxon>Embryophyta</taxon>
        <taxon>Tracheophyta</taxon>
        <taxon>Spermatophyta</taxon>
        <taxon>Magnoliopsida</taxon>
        <taxon>Liliopsida</taxon>
        <taxon>Poales</taxon>
        <taxon>Poaceae</taxon>
        <taxon>BOP clade</taxon>
        <taxon>Oryzoideae</taxon>
        <taxon>Oryzeae</taxon>
        <taxon>Oryzinae</taxon>
        <taxon>Oryza</taxon>
    </lineage>
</organism>
<dbReference type="AlphaFoldDB" id="A0A0E0B1Z6"/>
<evidence type="ECO:0000256" key="1">
    <source>
        <dbReference type="SAM" id="MobiDB-lite"/>
    </source>
</evidence>
<proteinExistence type="predicted"/>
<dbReference type="EnsemblPlants" id="OGLUM09G07740.4">
    <property type="protein sequence ID" value="OGLUM09G07740.4"/>
    <property type="gene ID" value="OGLUM09G07740"/>
</dbReference>
<keyword evidence="3" id="KW-1185">Reference proteome</keyword>
<feature type="region of interest" description="Disordered" evidence="1">
    <location>
        <begin position="97"/>
        <end position="124"/>
    </location>
</feature>